<proteinExistence type="predicted"/>
<gene>
    <name evidence="1" type="ORF">CLV99_2442</name>
</gene>
<comment type="caution">
    <text evidence="1">The sequence shown here is derived from an EMBL/GenBank/DDBJ whole genome shotgun (WGS) entry which is preliminary data.</text>
</comment>
<sequence>MGVASLHLIALWPLKDKTIRQLAIIKDNYLHMKNGKTRADVKPGMLVNIVLKKDQRTGILTEGIVKNLLTSAPFHHRGIKVRLDDGQIGRVQEILEED</sequence>
<protein>
    <submittedName>
        <fullName evidence="1">Putative repeat protein (TIGR03833 family)</fullName>
    </submittedName>
</protein>
<organism evidence="1 2">
    <name type="scientific">Sphingobacterium yanglingense</name>
    <dbReference type="NCBI Taxonomy" id="1437280"/>
    <lineage>
        <taxon>Bacteria</taxon>
        <taxon>Pseudomonadati</taxon>
        <taxon>Bacteroidota</taxon>
        <taxon>Sphingobacteriia</taxon>
        <taxon>Sphingobacteriales</taxon>
        <taxon>Sphingobacteriaceae</taxon>
        <taxon>Sphingobacterium</taxon>
    </lineage>
</organism>
<dbReference type="Proteomes" id="UP000295292">
    <property type="component" value="Unassembled WGS sequence"/>
</dbReference>
<evidence type="ECO:0000313" key="1">
    <source>
        <dbReference type="EMBL" id="TDQ77047.1"/>
    </source>
</evidence>
<dbReference type="EMBL" id="SNYV01000014">
    <property type="protein sequence ID" value="TDQ77047.1"/>
    <property type="molecule type" value="Genomic_DNA"/>
</dbReference>
<keyword evidence="2" id="KW-1185">Reference proteome</keyword>
<name>A0A4R6WFY7_9SPHI</name>
<dbReference type="PANTHER" id="PTHR40069:SF1">
    <property type="entry name" value="YWBE PROTEIN"/>
    <property type="match status" value="1"/>
</dbReference>
<reference evidence="1 2" key="1">
    <citation type="submission" date="2019-03" db="EMBL/GenBank/DDBJ databases">
        <title>Genomic Encyclopedia of Archaeal and Bacterial Type Strains, Phase II (KMG-II): from individual species to whole genera.</title>
        <authorList>
            <person name="Goeker M."/>
        </authorList>
    </citation>
    <scope>NUCLEOTIDE SEQUENCE [LARGE SCALE GENOMIC DNA]</scope>
    <source>
        <strain evidence="1 2">DSM 28353</strain>
    </source>
</reference>
<dbReference type="InterPro" id="IPR019240">
    <property type="entry name" value="DUF2196"/>
</dbReference>
<dbReference type="AlphaFoldDB" id="A0A4R6WFY7"/>
<dbReference type="PANTHER" id="PTHR40069">
    <property type="entry name" value="YWBE PROTEIN"/>
    <property type="match status" value="1"/>
</dbReference>
<accession>A0A4R6WFY7</accession>
<dbReference type="Pfam" id="PF09962">
    <property type="entry name" value="DUF2196"/>
    <property type="match status" value="1"/>
</dbReference>
<dbReference type="NCBIfam" id="TIGR03833">
    <property type="entry name" value="YwbE family protein"/>
    <property type="match status" value="1"/>
</dbReference>
<evidence type="ECO:0000313" key="2">
    <source>
        <dbReference type="Proteomes" id="UP000295292"/>
    </source>
</evidence>